<evidence type="ECO:0000259" key="13">
    <source>
        <dbReference type="PROSITE" id="PS51285"/>
    </source>
</evidence>
<dbReference type="InterPro" id="IPR017892">
    <property type="entry name" value="Pkinase_C"/>
</dbReference>
<dbReference type="SMART" id="SM00233">
    <property type="entry name" value="PH"/>
    <property type="match status" value="1"/>
</dbReference>
<dbReference type="PROSITE" id="PS00108">
    <property type="entry name" value="PROTEIN_KINASE_ST"/>
    <property type="match status" value="1"/>
</dbReference>
<dbReference type="Pfam" id="PF00433">
    <property type="entry name" value="Pkinase_C"/>
    <property type="match status" value="1"/>
</dbReference>
<name>A0ABR2INP6_9EUKA</name>
<keyword evidence="5" id="KW-0808">Transferase</keyword>
<protein>
    <recommendedName>
        <fullName evidence="2">non-specific serine/threonine protein kinase</fullName>
        <ecNumber evidence="2">2.7.11.1</ecNumber>
    </recommendedName>
</protein>
<comment type="similarity">
    <text evidence="1">Belongs to the protein kinase superfamily. AGC Ser/Thr protein kinase family. RAC subfamily.</text>
</comment>
<dbReference type="InterPro" id="IPR045270">
    <property type="entry name" value="STKc_AGC"/>
</dbReference>
<dbReference type="Proteomes" id="UP001470230">
    <property type="component" value="Unassembled WGS sequence"/>
</dbReference>
<evidence type="ECO:0000256" key="6">
    <source>
        <dbReference type="ARBA" id="ARBA00022741"/>
    </source>
</evidence>
<reference evidence="14 15" key="1">
    <citation type="submission" date="2024-04" db="EMBL/GenBank/DDBJ databases">
        <title>Tritrichomonas musculus Genome.</title>
        <authorList>
            <person name="Alves-Ferreira E."/>
            <person name="Grigg M."/>
            <person name="Lorenzi H."/>
            <person name="Galac M."/>
        </authorList>
    </citation>
    <scope>NUCLEOTIDE SEQUENCE [LARGE SCALE GENOMIC DNA]</scope>
    <source>
        <strain evidence="14 15">EAF2021</strain>
    </source>
</reference>
<dbReference type="PROSITE" id="PS50003">
    <property type="entry name" value="PH_DOMAIN"/>
    <property type="match status" value="1"/>
</dbReference>
<evidence type="ECO:0000256" key="4">
    <source>
        <dbReference type="ARBA" id="ARBA00022553"/>
    </source>
</evidence>
<dbReference type="Pfam" id="PF00069">
    <property type="entry name" value="Pkinase"/>
    <property type="match status" value="1"/>
</dbReference>
<accession>A0ABR2INP6</accession>
<dbReference type="SUPFAM" id="SSF56112">
    <property type="entry name" value="Protein kinase-like (PK-like)"/>
    <property type="match status" value="1"/>
</dbReference>
<evidence type="ECO:0000256" key="3">
    <source>
        <dbReference type="ARBA" id="ARBA00022527"/>
    </source>
</evidence>
<dbReference type="InterPro" id="IPR008271">
    <property type="entry name" value="Ser/Thr_kinase_AS"/>
</dbReference>
<dbReference type="Gene3D" id="1.10.510.10">
    <property type="entry name" value="Transferase(Phosphotransferase) domain 1"/>
    <property type="match status" value="1"/>
</dbReference>
<comment type="caution">
    <text evidence="14">The sequence shown here is derived from an EMBL/GenBank/DDBJ whole genome shotgun (WGS) entry which is preliminary data.</text>
</comment>
<gene>
    <name evidence="14" type="ORF">M9Y10_009488</name>
</gene>
<evidence type="ECO:0000256" key="1">
    <source>
        <dbReference type="ARBA" id="ARBA00006935"/>
    </source>
</evidence>
<dbReference type="Pfam" id="PF00169">
    <property type="entry name" value="PH"/>
    <property type="match status" value="1"/>
</dbReference>
<dbReference type="Gene3D" id="3.30.200.20">
    <property type="entry name" value="Phosphorylase Kinase, domain 1"/>
    <property type="match status" value="1"/>
</dbReference>
<keyword evidence="15" id="KW-1185">Reference proteome</keyword>
<evidence type="ECO:0000256" key="9">
    <source>
        <dbReference type="PROSITE-ProRule" id="PRU10141"/>
    </source>
</evidence>
<organism evidence="14 15">
    <name type="scientific">Tritrichomonas musculus</name>
    <dbReference type="NCBI Taxonomy" id="1915356"/>
    <lineage>
        <taxon>Eukaryota</taxon>
        <taxon>Metamonada</taxon>
        <taxon>Parabasalia</taxon>
        <taxon>Tritrichomonadida</taxon>
        <taxon>Tritrichomonadidae</taxon>
        <taxon>Tritrichomonas</taxon>
    </lineage>
</organism>
<evidence type="ECO:0000259" key="11">
    <source>
        <dbReference type="PROSITE" id="PS50003"/>
    </source>
</evidence>
<dbReference type="InterPro" id="IPR000719">
    <property type="entry name" value="Prot_kinase_dom"/>
</dbReference>
<feature type="domain" description="Protein kinase" evidence="12">
    <location>
        <begin position="108"/>
        <end position="374"/>
    </location>
</feature>
<evidence type="ECO:0000256" key="10">
    <source>
        <dbReference type="RuleBase" id="RU000304"/>
    </source>
</evidence>
<dbReference type="SMART" id="SM00133">
    <property type="entry name" value="S_TK_X"/>
    <property type="match status" value="1"/>
</dbReference>
<dbReference type="PROSITE" id="PS51285">
    <property type="entry name" value="AGC_KINASE_CTER"/>
    <property type="match status" value="1"/>
</dbReference>
<dbReference type="InterPro" id="IPR017441">
    <property type="entry name" value="Protein_kinase_ATP_BS"/>
</dbReference>
<dbReference type="SUPFAM" id="SSF50729">
    <property type="entry name" value="PH domain-like"/>
    <property type="match status" value="1"/>
</dbReference>
<keyword evidence="7 14" id="KW-0418">Kinase</keyword>
<dbReference type="GO" id="GO:0016301">
    <property type="term" value="F:kinase activity"/>
    <property type="evidence" value="ECO:0007669"/>
    <property type="project" value="UniProtKB-KW"/>
</dbReference>
<feature type="domain" description="PH" evidence="11">
    <location>
        <begin position="1"/>
        <end position="96"/>
    </location>
</feature>
<evidence type="ECO:0000256" key="8">
    <source>
        <dbReference type="ARBA" id="ARBA00022840"/>
    </source>
</evidence>
<evidence type="ECO:0000256" key="7">
    <source>
        <dbReference type="ARBA" id="ARBA00022777"/>
    </source>
</evidence>
<dbReference type="PROSITE" id="PS00107">
    <property type="entry name" value="PROTEIN_KINASE_ATP"/>
    <property type="match status" value="1"/>
</dbReference>
<keyword evidence="3 10" id="KW-0723">Serine/threonine-protein kinase</keyword>
<feature type="domain" description="AGC-kinase C-terminal" evidence="13">
    <location>
        <begin position="375"/>
        <end position="443"/>
    </location>
</feature>
<evidence type="ECO:0000313" key="15">
    <source>
        <dbReference type="Proteomes" id="UP001470230"/>
    </source>
</evidence>
<dbReference type="InterPro" id="IPR001849">
    <property type="entry name" value="PH_domain"/>
</dbReference>
<evidence type="ECO:0000313" key="14">
    <source>
        <dbReference type="EMBL" id="KAK8866524.1"/>
    </source>
</evidence>
<dbReference type="EC" id="2.7.11.1" evidence="2"/>
<evidence type="ECO:0000256" key="2">
    <source>
        <dbReference type="ARBA" id="ARBA00012513"/>
    </source>
</evidence>
<keyword evidence="6 9" id="KW-0547">Nucleotide-binding</keyword>
<dbReference type="InterPro" id="IPR011009">
    <property type="entry name" value="Kinase-like_dom_sf"/>
</dbReference>
<evidence type="ECO:0000256" key="5">
    <source>
        <dbReference type="ARBA" id="ARBA00022679"/>
    </source>
</evidence>
<feature type="binding site" evidence="9">
    <location>
        <position position="137"/>
    </location>
    <ligand>
        <name>ATP</name>
        <dbReference type="ChEBI" id="CHEBI:30616"/>
    </ligand>
</feature>
<keyword evidence="4" id="KW-0597">Phosphoprotein</keyword>
<dbReference type="InterPro" id="IPR011993">
    <property type="entry name" value="PH-like_dom_sf"/>
</dbReference>
<proteinExistence type="inferred from homology"/>
<dbReference type="Gene3D" id="2.30.29.30">
    <property type="entry name" value="Pleckstrin-homology domain (PH domain)/Phosphotyrosine-binding domain (PTB)"/>
    <property type="match status" value="1"/>
</dbReference>
<dbReference type="PROSITE" id="PS50011">
    <property type="entry name" value="PROTEIN_KINASE_DOM"/>
    <property type="match status" value="1"/>
</dbReference>
<dbReference type="InterPro" id="IPR000961">
    <property type="entry name" value="AGC-kinase_C"/>
</dbReference>
<dbReference type="SMART" id="SM00220">
    <property type="entry name" value="S_TKc"/>
    <property type="match status" value="1"/>
</dbReference>
<dbReference type="CDD" id="cd05123">
    <property type="entry name" value="STKc_AGC"/>
    <property type="match status" value="1"/>
</dbReference>
<dbReference type="PANTHER" id="PTHR24351">
    <property type="entry name" value="RIBOSOMAL PROTEIN S6 KINASE"/>
    <property type="match status" value="1"/>
</dbReference>
<dbReference type="EMBL" id="JAPFFF010000015">
    <property type="protein sequence ID" value="KAK8866524.1"/>
    <property type="molecule type" value="Genomic_DNA"/>
</dbReference>
<sequence length="443" mass="50666">MPTKTGTLNYRDDDQKPWKKIFVSLDGSKLTIKKKKKSSDNIKIIDLTTVSSITFAESSNKPNTFIIETESENDMFSCETEEVCQEWISLLQKAMKGDQKSTVSIDDFDILKDIGKGSYGKVQLVRHKGTKKIYAMKTLSKTNLAETGLISRTLDERKVLLSIRHPFLIAAHYAFQTNNKVMLITDYAPGGELLARIRAEHHLPMHRVKLYTAQLCEAIGYLHSIGILHRDLKPENVLIDKDGNLRVTDFGFVKVGMSSDPNLKTNSFCGTPDYMAPEVCMGLPYNAAIDWWSLGAIVYEMTFGKPPFYNQNMNLMYKSIIQDDVVFPDEEEVKKFEGFEPVDRAFIECLLIKEPEDRLGSDGDYKSVESHPFFKDIDFEALRRGELKSDWKPDIKGDDDVSMFDVKYTREMPTLSIDNNVEIDPEIQKQFERFTWVGYSQQT</sequence>
<evidence type="ECO:0000259" key="12">
    <source>
        <dbReference type="PROSITE" id="PS50011"/>
    </source>
</evidence>
<keyword evidence="8 9" id="KW-0067">ATP-binding</keyword>